<evidence type="ECO:0000256" key="4">
    <source>
        <dbReference type="ARBA" id="ARBA00022840"/>
    </source>
</evidence>
<dbReference type="HAMAP" id="MF_01883">
    <property type="entry name" value="MdcB"/>
    <property type="match status" value="1"/>
</dbReference>
<evidence type="ECO:0000313" key="6">
    <source>
        <dbReference type="EMBL" id="QIB32980.1"/>
    </source>
</evidence>
<organism evidence="6 7">
    <name type="scientific">Ancylobacter pratisalsi</name>
    <dbReference type="NCBI Taxonomy" id="1745854"/>
    <lineage>
        <taxon>Bacteria</taxon>
        <taxon>Pseudomonadati</taxon>
        <taxon>Pseudomonadota</taxon>
        <taxon>Alphaproteobacteria</taxon>
        <taxon>Hyphomicrobiales</taxon>
        <taxon>Xanthobacteraceae</taxon>
        <taxon>Ancylobacter</taxon>
    </lineage>
</organism>
<evidence type="ECO:0000256" key="5">
    <source>
        <dbReference type="HAMAP-Rule" id="MF_01883"/>
    </source>
</evidence>
<dbReference type="InterPro" id="IPR002736">
    <property type="entry name" value="CitG"/>
</dbReference>
<dbReference type="GO" id="GO:0051191">
    <property type="term" value="P:prosthetic group biosynthetic process"/>
    <property type="evidence" value="ECO:0007669"/>
    <property type="project" value="TreeGrafter"/>
</dbReference>
<reference evidence="6 7" key="1">
    <citation type="submission" date="2020-02" db="EMBL/GenBank/DDBJ databases">
        <authorList>
            <person name="Li G."/>
        </authorList>
    </citation>
    <scope>NUCLEOTIDE SEQUENCE [LARGE SCALE GENOMIC DNA]</scope>
    <source>
        <strain evidence="6 7">DSM 102029</strain>
    </source>
</reference>
<dbReference type="Proteomes" id="UP000464751">
    <property type="component" value="Chromosome"/>
</dbReference>
<comment type="catalytic activity">
    <reaction evidence="1 5">
        <text>3'-dephospho-CoA + ATP = 2'-(5''-triphospho-alpha-D-ribosyl)-3'-dephospho-CoA + adenine</text>
        <dbReference type="Rhea" id="RHEA:15117"/>
        <dbReference type="ChEBI" id="CHEBI:16708"/>
        <dbReference type="ChEBI" id="CHEBI:30616"/>
        <dbReference type="ChEBI" id="CHEBI:57328"/>
        <dbReference type="ChEBI" id="CHEBI:61378"/>
        <dbReference type="EC" id="2.4.2.52"/>
    </reaction>
</comment>
<name>A0A6P1YIZ4_9HYPH</name>
<dbReference type="PANTHER" id="PTHR30201:SF2">
    <property type="entry name" value="2-(5''-TRIPHOSPHORIBOSYL)-3'-DEPHOSPHOCOENZYME-A SYNTHASE"/>
    <property type="match status" value="1"/>
</dbReference>
<keyword evidence="7" id="KW-1185">Reference proteome</keyword>
<dbReference type="InterPro" id="IPR017555">
    <property type="entry name" value="TriPribosyl-deP-CoA_syn"/>
</dbReference>
<dbReference type="NCBIfam" id="TIGR03132">
    <property type="entry name" value="malonate_mdcB"/>
    <property type="match status" value="1"/>
</dbReference>
<accession>A0A6P1YIZ4</accession>
<dbReference type="RefSeq" id="WP_163074065.1">
    <property type="nucleotide sequence ID" value="NZ_CP048630.1"/>
</dbReference>
<dbReference type="EC" id="2.4.2.52" evidence="5"/>
<dbReference type="Gene3D" id="1.10.4200.10">
    <property type="entry name" value="Triphosphoribosyl-dephospho-CoA protein"/>
    <property type="match status" value="1"/>
</dbReference>
<evidence type="ECO:0000313" key="7">
    <source>
        <dbReference type="Proteomes" id="UP000464751"/>
    </source>
</evidence>
<dbReference type="KEGG" id="apra:G3A50_04070"/>
<comment type="function">
    <text evidence="5">Involved in the formation of 2-(5''-phosphoribosyl)-3'-dephosphocoenzyme-A, the prosthetic group of the acyl-carrier protein of the malonate decarboxylase.</text>
</comment>
<keyword evidence="2 5" id="KW-0808">Transferase</keyword>
<dbReference type="AlphaFoldDB" id="A0A6P1YIZ4"/>
<keyword evidence="6" id="KW-0328">Glycosyltransferase</keyword>
<dbReference type="EMBL" id="CP048630">
    <property type="protein sequence ID" value="QIB32980.1"/>
    <property type="molecule type" value="Genomic_DNA"/>
</dbReference>
<proteinExistence type="inferred from homology"/>
<keyword evidence="3 5" id="KW-0547">Nucleotide-binding</keyword>
<gene>
    <name evidence="5 6" type="primary">mdcB</name>
    <name evidence="6" type="ORF">G3A50_04070</name>
</gene>
<sequence>MLATPVLSTKACEEIDRRAIWALHTEVRLYPKAGLVSIVDTGSHEDMDADTFRRSADALTGYFGEMARAGADGADFAILRAIGMRAERRMFAATGGTNTHRGAIFSLGLLAAAAGLCRSLPGVRDPLRICRTVERWGRPILESRTQHDTSHGAQVRARYGAPGAREEAASGFPTVVFHTLPAFRAAYDQSGSWELAALQAFYSGMAVLDDNNLLYRAGVDGLARARALAEDFLATGGMLAPGGRERAVTLHHRFVARRLSPGGSADLLIATLFLAAEGGLIAHDPVRPWA</sequence>
<protein>
    <recommendedName>
        <fullName evidence="5">Probable 2-(5''-triphosphoribosyl)-3'-dephosphocoenzyme-A synthase</fullName>
        <shortName evidence="5">2-(5''-triphosphoribosyl)-3'-dephospho-CoA synthase</shortName>
        <ecNumber evidence="5">2.4.2.52</ecNumber>
    </recommendedName>
</protein>
<dbReference type="PANTHER" id="PTHR30201">
    <property type="entry name" value="TRIPHOSPHORIBOSYL-DEPHOSPHO-COA SYNTHASE"/>
    <property type="match status" value="1"/>
</dbReference>
<dbReference type="GO" id="GO:0046917">
    <property type="term" value="F:triphosphoribosyl-dephospho-CoA synthase activity"/>
    <property type="evidence" value="ECO:0007669"/>
    <property type="project" value="UniProtKB-UniRule"/>
</dbReference>
<evidence type="ECO:0000256" key="2">
    <source>
        <dbReference type="ARBA" id="ARBA00022679"/>
    </source>
</evidence>
<evidence type="ECO:0000256" key="3">
    <source>
        <dbReference type="ARBA" id="ARBA00022741"/>
    </source>
</evidence>
<dbReference type="GO" id="GO:0005524">
    <property type="term" value="F:ATP binding"/>
    <property type="evidence" value="ECO:0007669"/>
    <property type="project" value="UniProtKB-KW"/>
</dbReference>
<keyword evidence="4 5" id="KW-0067">ATP-binding</keyword>
<dbReference type="Pfam" id="PF01874">
    <property type="entry name" value="CitG"/>
    <property type="match status" value="1"/>
</dbReference>
<dbReference type="GO" id="GO:0016757">
    <property type="term" value="F:glycosyltransferase activity"/>
    <property type="evidence" value="ECO:0007669"/>
    <property type="project" value="UniProtKB-KW"/>
</dbReference>
<comment type="similarity">
    <text evidence="5">Belongs to the CitG/MdcB family.</text>
</comment>
<evidence type="ECO:0000256" key="1">
    <source>
        <dbReference type="ARBA" id="ARBA00001210"/>
    </source>
</evidence>